<feature type="region of interest" description="Disordered" evidence="6">
    <location>
        <begin position="1"/>
        <end position="23"/>
    </location>
</feature>
<name>A0A1I2ED49_9ACTN</name>
<dbReference type="AlphaFoldDB" id="A0A1I2ED49"/>
<dbReference type="EMBL" id="FONG01000006">
    <property type="protein sequence ID" value="SFE90872.1"/>
    <property type="molecule type" value="Genomic_DNA"/>
</dbReference>
<feature type="transmembrane region" description="Helical" evidence="7">
    <location>
        <begin position="165"/>
        <end position="185"/>
    </location>
</feature>
<dbReference type="GO" id="GO:0034755">
    <property type="term" value="P:iron ion transmembrane transport"/>
    <property type="evidence" value="ECO:0007669"/>
    <property type="project" value="TreeGrafter"/>
</dbReference>
<dbReference type="GO" id="GO:0015086">
    <property type="term" value="F:cadmium ion transmembrane transporter activity"/>
    <property type="evidence" value="ECO:0007669"/>
    <property type="project" value="TreeGrafter"/>
</dbReference>
<feature type="transmembrane region" description="Helical" evidence="7">
    <location>
        <begin position="284"/>
        <end position="306"/>
    </location>
</feature>
<feature type="region of interest" description="Disordered" evidence="6">
    <location>
        <begin position="232"/>
        <end position="268"/>
    </location>
</feature>
<dbReference type="PANTHER" id="PTHR11706">
    <property type="entry name" value="SOLUTE CARRIER PROTEIN FAMILY 11 MEMBER"/>
    <property type="match status" value="1"/>
</dbReference>
<protein>
    <submittedName>
        <fullName evidence="8">Manganese transport protein</fullName>
    </submittedName>
</protein>
<dbReference type="Proteomes" id="UP000199323">
    <property type="component" value="Unassembled WGS sequence"/>
</dbReference>
<dbReference type="GO" id="GO:0005384">
    <property type="term" value="F:manganese ion transmembrane transporter activity"/>
    <property type="evidence" value="ECO:0007669"/>
    <property type="project" value="TreeGrafter"/>
</dbReference>
<evidence type="ECO:0000313" key="8">
    <source>
        <dbReference type="EMBL" id="SFE90872.1"/>
    </source>
</evidence>
<feature type="transmembrane region" description="Helical" evidence="7">
    <location>
        <begin position="398"/>
        <end position="420"/>
    </location>
</feature>
<keyword evidence="2" id="KW-0813">Transport</keyword>
<feature type="transmembrane region" description="Helical" evidence="7">
    <location>
        <begin position="432"/>
        <end position="453"/>
    </location>
</feature>
<dbReference type="NCBIfam" id="TIGR01197">
    <property type="entry name" value="nramp"/>
    <property type="match status" value="1"/>
</dbReference>
<feature type="transmembrane region" description="Helical" evidence="7">
    <location>
        <begin position="326"/>
        <end position="352"/>
    </location>
</feature>
<reference evidence="8 9" key="1">
    <citation type="submission" date="2016-10" db="EMBL/GenBank/DDBJ databases">
        <authorList>
            <person name="de Groot N.N."/>
        </authorList>
    </citation>
    <scope>NUCLEOTIDE SEQUENCE [LARGE SCALE GENOMIC DNA]</scope>
    <source>
        <strain evidence="8 9">CGMCC 4.3510</strain>
    </source>
</reference>
<accession>A0A1I2ED49</accession>
<dbReference type="PRINTS" id="PR00447">
    <property type="entry name" value="NATRESASSCMP"/>
</dbReference>
<evidence type="ECO:0000256" key="2">
    <source>
        <dbReference type="ARBA" id="ARBA00022448"/>
    </source>
</evidence>
<evidence type="ECO:0000256" key="7">
    <source>
        <dbReference type="SAM" id="Phobius"/>
    </source>
</evidence>
<feature type="compositionally biased region" description="Basic and acidic residues" evidence="6">
    <location>
        <begin position="243"/>
        <end position="256"/>
    </location>
</feature>
<dbReference type="NCBIfam" id="NF037982">
    <property type="entry name" value="Nramp_1"/>
    <property type="match status" value="1"/>
</dbReference>
<gene>
    <name evidence="8" type="ORF">SAMN05216251_106157</name>
</gene>
<feature type="transmembrane region" description="Helical" evidence="7">
    <location>
        <begin position="134"/>
        <end position="153"/>
    </location>
</feature>
<keyword evidence="9" id="KW-1185">Reference proteome</keyword>
<dbReference type="STRING" id="380248.SAMN05216251_106157"/>
<proteinExistence type="predicted"/>
<evidence type="ECO:0000256" key="6">
    <source>
        <dbReference type="SAM" id="MobiDB-lite"/>
    </source>
</evidence>
<dbReference type="Pfam" id="PF01566">
    <property type="entry name" value="Nramp"/>
    <property type="match status" value="2"/>
</dbReference>
<comment type="subcellular location">
    <subcellularLocation>
        <location evidence="1">Membrane</location>
        <topology evidence="1">Multi-pass membrane protein</topology>
    </subcellularLocation>
</comment>
<keyword evidence="5 7" id="KW-0472">Membrane</keyword>
<dbReference type="InterPro" id="IPR001046">
    <property type="entry name" value="NRAMP_fam"/>
</dbReference>
<sequence>MFMARPGPVAVRTPPGTGRRTPGRQSAHFVGPAFVAAVAYVDPGNFATNVTAGSRYGFALLWVVLVANAVAMLVQYLSAKLGIATGMNLSEMCRERYGRRLRIGLWVQAELVIMMTDLAEVVGGALALNMLFGVPLPAGGALTVAGMLLVLLFQQRGRRQFEAVITALLAVVLVAFVYQTFRAHIDGGAAVRGLAPSLPGRDSALLAVGIVGATVMPHAIYLHSALTQELVRPGRDSAAPGSDGRRSDGRRSDGRRSAGTGLDGRRSARTGLAAARRAGVRMSALDVVAALSIAAVVNASILMAATSLHGSGADSLTDAYGAFGTIFGGFAATVFGIALLASGLAASCVGVYSGQIVMQGFLRRSVPIWQRRLVSLLPAAAVLCLGVDPTLALVLSQVVLSFGVPFALVPLLRFTGDPALMGELVNRRVTRVAAVVAAALIIAMNAYLIVMVVA</sequence>
<feature type="transmembrane region" description="Helical" evidence="7">
    <location>
        <begin position="205"/>
        <end position="226"/>
    </location>
</feature>
<organism evidence="8 9">
    <name type="scientific">Actinacidiphila alni</name>
    <dbReference type="NCBI Taxonomy" id="380248"/>
    <lineage>
        <taxon>Bacteria</taxon>
        <taxon>Bacillati</taxon>
        <taxon>Actinomycetota</taxon>
        <taxon>Actinomycetes</taxon>
        <taxon>Kitasatosporales</taxon>
        <taxon>Streptomycetaceae</taxon>
        <taxon>Actinacidiphila</taxon>
    </lineage>
</organism>
<dbReference type="GO" id="GO:0005886">
    <property type="term" value="C:plasma membrane"/>
    <property type="evidence" value="ECO:0007669"/>
    <property type="project" value="TreeGrafter"/>
</dbReference>
<evidence type="ECO:0000256" key="1">
    <source>
        <dbReference type="ARBA" id="ARBA00004141"/>
    </source>
</evidence>
<evidence type="ECO:0000256" key="4">
    <source>
        <dbReference type="ARBA" id="ARBA00022989"/>
    </source>
</evidence>
<evidence type="ECO:0000256" key="5">
    <source>
        <dbReference type="ARBA" id="ARBA00023136"/>
    </source>
</evidence>
<evidence type="ECO:0000256" key="3">
    <source>
        <dbReference type="ARBA" id="ARBA00022692"/>
    </source>
</evidence>
<feature type="transmembrane region" description="Helical" evidence="7">
    <location>
        <begin position="59"/>
        <end position="83"/>
    </location>
</feature>
<keyword evidence="3 7" id="KW-0812">Transmembrane</keyword>
<feature type="compositionally biased region" description="Low complexity" evidence="6">
    <location>
        <begin position="12"/>
        <end position="23"/>
    </location>
</feature>
<feature type="transmembrane region" description="Helical" evidence="7">
    <location>
        <begin position="373"/>
        <end position="392"/>
    </location>
</feature>
<keyword evidence="4 7" id="KW-1133">Transmembrane helix</keyword>
<dbReference type="PANTHER" id="PTHR11706:SF33">
    <property type="entry name" value="NATURAL RESISTANCE-ASSOCIATED MACROPHAGE PROTEIN 2"/>
    <property type="match status" value="1"/>
</dbReference>
<evidence type="ECO:0000313" key="9">
    <source>
        <dbReference type="Proteomes" id="UP000199323"/>
    </source>
</evidence>